<comment type="caution">
    <text evidence="2">The sequence shown here is derived from an EMBL/GenBank/DDBJ whole genome shotgun (WGS) entry which is preliminary data.</text>
</comment>
<feature type="region of interest" description="Disordered" evidence="1">
    <location>
        <begin position="1"/>
        <end position="44"/>
    </location>
</feature>
<protein>
    <submittedName>
        <fullName evidence="2">Uncharacterized protein</fullName>
    </submittedName>
</protein>
<dbReference type="InParanoid" id="A0A024GAI9"/>
<dbReference type="EMBL" id="CAIX01000055">
    <property type="protein sequence ID" value="CCI43783.1"/>
    <property type="molecule type" value="Genomic_DNA"/>
</dbReference>
<feature type="compositionally biased region" description="Basic and acidic residues" evidence="1">
    <location>
        <begin position="1"/>
        <end position="16"/>
    </location>
</feature>
<keyword evidence="3" id="KW-1185">Reference proteome</keyword>
<sequence>MDLDDRIARSKQEAARRIAAKISSQSAPTSNSKNKKIKSNGRNASISYQVRSRLDQFLDSIERNGNAHNIEERERIEHISQLLLDPNCAEYYQRKKLQIQKKISSASKKTVTASPSISVGILADACKLAARESISPYTPLPPHIIIQAKSVPVLEKDRLEARIADFYQEMYQLDD</sequence>
<name>A0A024GAI9_9STRA</name>
<accession>A0A024GAI9</accession>
<gene>
    <name evidence="2" type="ORF">BN9_045670</name>
</gene>
<evidence type="ECO:0000313" key="3">
    <source>
        <dbReference type="Proteomes" id="UP000053237"/>
    </source>
</evidence>
<dbReference type="OrthoDB" id="21470at2759"/>
<evidence type="ECO:0000313" key="2">
    <source>
        <dbReference type="EMBL" id="CCI43783.1"/>
    </source>
</evidence>
<organism evidence="2 3">
    <name type="scientific">Albugo candida</name>
    <dbReference type="NCBI Taxonomy" id="65357"/>
    <lineage>
        <taxon>Eukaryota</taxon>
        <taxon>Sar</taxon>
        <taxon>Stramenopiles</taxon>
        <taxon>Oomycota</taxon>
        <taxon>Peronosporomycetes</taxon>
        <taxon>Albuginales</taxon>
        <taxon>Albuginaceae</taxon>
        <taxon>Albugo</taxon>
    </lineage>
</organism>
<reference evidence="2 3" key="1">
    <citation type="submission" date="2012-05" db="EMBL/GenBank/DDBJ databases">
        <title>Recombination and specialization in a pathogen metapopulation.</title>
        <authorList>
            <person name="Gardiner A."/>
            <person name="Kemen E."/>
            <person name="Schultz-Larsen T."/>
            <person name="MacLean D."/>
            <person name="Van Oosterhout C."/>
            <person name="Jones J.D.G."/>
        </authorList>
    </citation>
    <scope>NUCLEOTIDE SEQUENCE [LARGE SCALE GENOMIC DNA]</scope>
    <source>
        <strain evidence="2 3">Ac Nc2</strain>
    </source>
</reference>
<dbReference type="STRING" id="65357.A0A024GAI9"/>
<evidence type="ECO:0000256" key="1">
    <source>
        <dbReference type="SAM" id="MobiDB-lite"/>
    </source>
</evidence>
<dbReference type="Proteomes" id="UP000053237">
    <property type="component" value="Unassembled WGS sequence"/>
</dbReference>
<dbReference type="AlphaFoldDB" id="A0A024GAI9"/>
<proteinExistence type="predicted"/>